<feature type="transmembrane region" description="Helical" evidence="1">
    <location>
        <begin position="12"/>
        <end position="34"/>
    </location>
</feature>
<dbReference type="OrthoDB" id="2988652at2"/>
<evidence type="ECO:0000313" key="3">
    <source>
        <dbReference type="Proteomes" id="UP000289996"/>
    </source>
</evidence>
<keyword evidence="1" id="KW-0472">Membrane</keyword>
<feature type="transmembrane region" description="Helical" evidence="1">
    <location>
        <begin position="46"/>
        <end position="70"/>
    </location>
</feature>
<evidence type="ECO:0000256" key="1">
    <source>
        <dbReference type="SAM" id="Phobius"/>
    </source>
</evidence>
<feature type="transmembrane region" description="Helical" evidence="1">
    <location>
        <begin position="149"/>
        <end position="173"/>
    </location>
</feature>
<dbReference type="AlphaFoldDB" id="A0A660E3G1"/>
<dbReference type="GO" id="GO:0016020">
    <property type="term" value="C:membrane"/>
    <property type="evidence" value="ECO:0007669"/>
    <property type="project" value="InterPro"/>
</dbReference>
<protein>
    <recommendedName>
        <fullName evidence="4">Integral membrane protein</fullName>
    </recommendedName>
</protein>
<evidence type="ECO:0000313" key="2">
    <source>
        <dbReference type="EMBL" id="VDG29867.1"/>
    </source>
</evidence>
<keyword evidence="1" id="KW-0812">Transmembrane</keyword>
<name>A0A660E3G1_9LACO</name>
<accession>A0A660E3G1</accession>
<dbReference type="Proteomes" id="UP000289996">
    <property type="component" value="Unassembled WGS sequence"/>
</dbReference>
<reference evidence="2 3" key="1">
    <citation type="submission" date="2018-11" db="EMBL/GenBank/DDBJ databases">
        <authorList>
            <person name="Wuyts S."/>
        </authorList>
    </citation>
    <scope>NUCLEOTIDE SEQUENCE [LARGE SCALE GENOMIC DNA]</scope>
    <source>
        <strain evidence="2">Lactobacillus mudanjiangensis AMBF249</strain>
    </source>
</reference>
<gene>
    <name evidence="2" type="ORF">MUDAN_MDHGFNIF_01396</name>
</gene>
<dbReference type="InterPro" id="IPR009825">
    <property type="entry name" value="ECF_substrate-spec-like"/>
</dbReference>
<keyword evidence="3" id="KW-1185">Reference proteome</keyword>
<organism evidence="2 3">
    <name type="scientific">Lactiplantibacillus mudanjiangensis</name>
    <dbReference type="NCBI Taxonomy" id="1296538"/>
    <lineage>
        <taxon>Bacteria</taxon>
        <taxon>Bacillati</taxon>
        <taxon>Bacillota</taxon>
        <taxon>Bacilli</taxon>
        <taxon>Lactobacillales</taxon>
        <taxon>Lactobacillaceae</taxon>
        <taxon>Lactiplantibacillus</taxon>
    </lineage>
</organism>
<feature type="transmembrane region" description="Helical" evidence="1">
    <location>
        <begin position="110"/>
        <end position="137"/>
    </location>
</feature>
<dbReference type="Pfam" id="PF07155">
    <property type="entry name" value="ECF-ribofla_trS"/>
    <property type="match status" value="1"/>
</dbReference>
<evidence type="ECO:0008006" key="4">
    <source>
        <dbReference type="Google" id="ProtNLM"/>
    </source>
</evidence>
<dbReference type="EMBL" id="UYIG01000163">
    <property type="protein sequence ID" value="VDG29867.1"/>
    <property type="molecule type" value="Genomic_DNA"/>
</dbReference>
<dbReference type="RefSeq" id="WP_130845596.1">
    <property type="nucleotide sequence ID" value="NZ_BJDY01000005.1"/>
</dbReference>
<proteinExistence type="predicted"/>
<keyword evidence="1" id="KW-1133">Transmembrane helix</keyword>
<dbReference type="Gene3D" id="1.10.1760.20">
    <property type="match status" value="1"/>
</dbReference>
<feature type="transmembrane region" description="Helical" evidence="1">
    <location>
        <begin position="76"/>
        <end position="98"/>
    </location>
</feature>
<sequence>MGQTKQLRKLIFASLMAAIIFVGISVLRIPLPALVGRPFVHFGNTLTILAVMWLGFGYGATAGAVGLGLFDILNGYAATAWLTILEAIILAAVVNIAFKAIGYDEHHLAKLYVVSSLAGVTKLMTSWGNGVIVALMAGTSVNVAMISSFASLLSALINSVVSFLVVPLLYMLLVKMGFTRDRFNG</sequence>